<keyword evidence="1" id="KW-0863">Zinc-finger</keyword>
<feature type="domain" description="CCHC-type" evidence="3">
    <location>
        <begin position="328"/>
        <end position="341"/>
    </location>
</feature>
<dbReference type="GO" id="GO:0003964">
    <property type="term" value="F:RNA-directed DNA polymerase activity"/>
    <property type="evidence" value="ECO:0007669"/>
    <property type="project" value="UniProtKB-KW"/>
</dbReference>
<evidence type="ECO:0000313" key="5">
    <source>
        <dbReference type="Proteomes" id="UP000286921"/>
    </source>
</evidence>
<proteinExistence type="predicted"/>
<accession>A0A401L2Q7</accession>
<dbReference type="PROSITE" id="PS50158">
    <property type="entry name" value="ZF_CCHC"/>
    <property type="match status" value="1"/>
</dbReference>
<dbReference type="PANTHER" id="PTHR33273">
    <property type="entry name" value="DOMAIN-CONTAINING PROTEIN, PUTATIVE-RELATED"/>
    <property type="match status" value="1"/>
</dbReference>
<keyword evidence="4" id="KW-0548">Nucleotidyltransferase</keyword>
<evidence type="ECO:0000259" key="3">
    <source>
        <dbReference type="PROSITE" id="PS50158"/>
    </source>
</evidence>
<dbReference type="STRING" id="105351.A0A401L2Q7"/>
<dbReference type="AlphaFoldDB" id="A0A401L2Q7"/>
<keyword evidence="4" id="KW-0695">RNA-directed DNA polymerase</keyword>
<dbReference type="InterPro" id="IPR036691">
    <property type="entry name" value="Endo/exonu/phosph_ase_sf"/>
</dbReference>
<dbReference type="Gene3D" id="3.60.10.10">
    <property type="entry name" value="Endonuclease/exonuclease/phosphatase"/>
    <property type="match status" value="1"/>
</dbReference>
<dbReference type="Pfam" id="PF14529">
    <property type="entry name" value="Exo_endo_phos_2"/>
    <property type="match status" value="1"/>
</dbReference>
<keyword evidence="1" id="KW-0479">Metal-binding</keyword>
<dbReference type="EMBL" id="BDHI01000022">
    <property type="protein sequence ID" value="GCB25808.1"/>
    <property type="molecule type" value="Genomic_DNA"/>
</dbReference>
<dbReference type="GO" id="GO:0008270">
    <property type="term" value="F:zinc ion binding"/>
    <property type="evidence" value="ECO:0007669"/>
    <property type="project" value="UniProtKB-KW"/>
</dbReference>
<feature type="compositionally biased region" description="Polar residues" evidence="2">
    <location>
        <begin position="435"/>
        <end position="457"/>
    </location>
</feature>
<keyword evidence="1" id="KW-0862">Zinc</keyword>
<evidence type="ECO:0000256" key="2">
    <source>
        <dbReference type="SAM" id="MobiDB-lite"/>
    </source>
</evidence>
<organism evidence="4 5">
    <name type="scientific">Aspergillus awamori</name>
    <name type="common">Black koji mold</name>
    <dbReference type="NCBI Taxonomy" id="105351"/>
    <lineage>
        <taxon>Eukaryota</taxon>
        <taxon>Fungi</taxon>
        <taxon>Dikarya</taxon>
        <taxon>Ascomycota</taxon>
        <taxon>Pezizomycotina</taxon>
        <taxon>Eurotiomycetes</taxon>
        <taxon>Eurotiomycetidae</taxon>
        <taxon>Eurotiales</taxon>
        <taxon>Aspergillaceae</taxon>
        <taxon>Aspergillus</taxon>
    </lineage>
</organism>
<reference evidence="4 5" key="1">
    <citation type="submission" date="2016-09" db="EMBL/GenBank/DDBJ databases">
        <title>Aspergillus awamori IFM 58123T.</title>
        <authorList>
            <person name="Kusuya Y."/>
            <person name="Shimizu M."/>
            <person name="Takahashi H."/>
            <person name="Yaguchi T."/>
        </authorList>
    </citation>
    <scope>NUCLEOTIDE SEQUENCE [LARGE SCALE GENOMIC DNA]</scope>
    <source>
        <strain evidence="4 5">IFM 58123</strain>
    </source>
</reference>
<dbReference type="InterPro" id="IPR001878">
    <property type="entry name" value="Znf_CCHC"/>
</dbReference>
<keyword evidence="5" id="KW-1185">Reference proteome</keyword>
<name>A0A401L2Q7_ASPAW</name>
<dbReference type="InterPro" id="IPR005135">
    <property type="entry name" value="Endo/exonuclease/phosphatase"/>
</dbReference>
<evidence type="ECO:0000313" key="4">
    <source>
        <dbReference type="EMBL" id="GCB25808.1"/>
    </source>
</evidence>
<keyword evidence="4" id="KW-0808">Transferase</keyword>
<dbReference type="Proteomes" id="UP000286921">
    <property type="component" value="Unassembled WGS sequence"/>
</dbReference>
<dbReference type="PANTHER" id="PTHR33273:SF4">
    <property type="entry name" value="ENDONUCLEASE_EXONUCLEASE_PHOSPHATASE DOMAIN-CONTAINING PROTEIN"/>
    <property type="match status" value="1"/>
</dbReference>
<evidence type="ECO:0000256" key="1">
    <source>
        <dbReference type="PROSITE-ProRule" id="PRU00047"/>
    </source>
</evidence>
<dbReference type="GO" id="GO:0003676">
    <property type="term" value="F:nucleic acid binding"/>
    <property type="evidence" value="ECO:0007669"/>
    <property type="project" value="InterPro"/>
</dbReference>
<comment type="caution">
    <text evidence="4">The sequence shown here is derived from an EMBL/GenBank/DDBJ whole genome shotgun (WGS) entry which is preliminary data.</text>
</comment>
<gene>
    <name evidence="4" type="ORF">AAWM_08693</name>
</gene>
<dbReference type="SUPFAM" id="SSF56219">
    <property type="entry name" value="DNase I-like"/>
    <property type="match status" value="1"/>
</dbReference>
<feature type="region of interest" description="Disordered" evidence="2">
    <location>
        <begin position="421"/>
        <end position="484"/>
    </location>
</feature>
<sequence length="931" mass="105388">MVGGTIWPVLGIQPLNHLENATQIIAEATALLELDSTKRAKVPATSLEAFLNSVINLAKKSREQPSRPEILGKLNSLQPIVEDITLIKNAVNNALASPAPVAPNAATRIASWADVVRSGTPSYPSTPNSRASTTASVRDRETVVELDANAAAVLRQVSSEDLCKRVNDALGSRINLLGKAPQVIAAKQLKSGDIVLHTATTAEADTLKDTEEAWVKVLGTSARAVRPTYGVIVHGVRTSKESIDTDNQQRAIEKIEKIESENAVLHEGAKVTYVGWLTREGRKKQASSLVVEFTTKYHANRVIREGLVLNAIHHDCVLYDKSCRLKQCYRCHEYGHIGPQCDAEERCGYCAGKHNTKECMVKETDPEPAPSCVLCKGLHTAWRNACPRRRKEMARIEQARQNRPVFYYETDDSGKSAIGARAQIGTRAPIRPSSPVRTQKDTGTPDISQGTAASSQPHPYGLRKDIQPSTRAVGEEWQTAHKRRRTLTRRALAESSANTRRERSRDQVMAALLRDRKITSYDVLAIQEPWRNPFMNTTHHPIPQYFVLAYYDHKKTRVCFFVNKRIETKRWSVTHHTPDLSTLQLRWGDEENEEIIIHNIYNPVPTLEPTNSTLPMLQTAMEQWRQAEQIVVGDFNLHHPYWGGLMAQRADAESEEALRLIENFDLALLYEAGTVTFRSRGSESTIDLSLATPRLQDSLIRCLPREDLDHDSDHIPLETIFAKSTRERTLPEKWKWELTDQERLHHALAQKLPELTTLNTEQDIDNAIKAIVNAILVAVKESTPKVRVSPRSLPGWTRECKKAQQLARRLRRRYQRERTPEAWEAYRQARNYKARLIRKTLRNFHRKKIKEATNSLEGLWRVTRWARNRKPRTTLVPPLQPPDGGLETDATKKLEMFKQAFFPPPPEVDLTDIRGFEYPSPIQLPPSRYGR</sequence>
<protein>
    <submittedName>
        <fullName evidence="4">Probable RNA-directed DNA polymerase from transposon X-element</fullName>
    </submittedName>
</protein>